<evidence type="ECO:0000256" key="5">
    <source>
        <dbReference type="SAM" id="Phobius"/>
    </source>
</evidence>
<evidence type="ECO:0000256" key="2">
    <source>
        <dbReference type="ARBA" id="ARBA00022989"/>
    </source>
</evidence>
<feature type="region of interest" description="Disordered" evidence="4">
    <location>
        <begin position="125"/>
        <end position="157"/>
    </location>
</feature>
<evidence type="ECO:0000313" key="6">
    <source>
        <dbReference type="EMBL" id="OQE23226.1"/>
    </source>
</evidence>
<feature type="compositionally biased region" description="Polar residues" evidence="4">
    <location>
        <begin position="70"/>
        <end position="88"/>
    </location>
</feature>
<reference evidence="7" key="1">
    <citation type="journal article" date="2017" name="Nat. Microbiol.">
        <title>Global analysis of biosynthetic gene clusters reveals vast potential of secondary metabolite production in Penicillium species.</title>
        <authorList>
            <person name="Nielsen J.C."/>
            <person name="Grijseels S."/>
            <person name="Prigent S."/>
            <person name="Ji B."/>
            <person name="Dainat J."/>
            <person name="Nielsen K.F."/>
            <person name="Frisvad J.C."/>
            <person name="Workman M."/>
            <person name="Nielsen J."/>
        </authorList>
    </citation>
    <scope>NUCLEOTIDE SEQUENCE [LARGE SCALE GENOMIC DNA]</scope>
    <source>
        <strain evidence="7">IBT 24891</strain>
    </source>
</reference>
<dbReference type="STRING" id="303698.A0A1V6TAP6"/>
<keyword evidence="1 5" id="KW-0812">Transmembrane</keyword>
<dbReference type="AlphaFoldDB" id="A0A1V6TAP6"/>
<comment type="caution">
    <text evidence="6">The sequence shown here is derived from an EMBL/GenBank/DDBJ whole genome shotgun (WGS) entry which is preliminary data.</text>
</comment>
<feature type="compositionally biased region" description="Basic and acidic residues" evidence="4">
    <location>
        <begin position="18"/>
        <end position="34"/>
    </location>
</feature>
<feature type="transmembrane region" description="Helical" evidence="5">
    <location>
        <begin position="194"/>
        <end position="218"/>
    </location>
</feature>
<feature type="region of interest" description="Disordered" evidence="4">
    <location>
        <begin position="98"/>
        <end position="117"/>
    </location>
</feature>
<organism evidence="6 7">
    <name type="scientific">Penicillium steckii</name>
    <dbReference type="NCBI Taxonomy" id="303698"/>
    <lineage>
        <taxon>Eukaryota</taxon>
        <taxon>Fungi</taxon>
        <taxon>Dikarya</taxon>
        <taxon>Ascomycota</taxon>
        <taxon>Pezizomycotina</taxon>
        <taxon>Eurotiomycetes</taxon>
        <taxon>Eurotiomycetidae</taxon>
        <taxon>Eurotiales</taxon>
        <taxon>Aspergillaceae</taxon>
        <taxon>Penicillium</taxon>
    </lineage>
</organism>
<dbReference type="Proteomes" id="UP000191285">
    <property type="component" value="Unassembled WGS sequence"/>
</dbReference>
<evidence type="ECO:0000256" key="4">
    <source>
        <dbReference type="SAM" id="MobiDB-lite"/>
    </source>
</evidence>
<evidence type="ECO:0008006" key="8">
    <source>
        <dbReference type="Google" id="ProtNLM"/>
    </source>
</evidence>
<keyword evidence="3 5" id="KW-0472">Membrane</keyword>
<proteinExistence type="predicted"/>
<feature type="compositionally biased region" description="Low complexity" evidence="4">
    <location>
        <begin position="146"/>
        <end position="155"/>
    </location>
</feature>
<evidence type="ECO:0000313" key="7">
    <source>
        <dbReference type="Proteomes" id="UP000191285"/>
    </source>
</evidence>
<feature type="transmembrane region" description="Helical" evidence="5">
    <location>
        <begin position="230"/>
        <end position="248"/>
    </location>
</feature>
<dbReference type="PANTHER" id="PTHR28263:SF1">
    <property type="entry name" value="GOLGI TO ER TRAFFIC PROTEIN 2"/>
    <property type="match status" value="1"/>
</dbReference>
<protein>
    <recommendedName>
        <fullName evidence="8">GET complex, subunit GET2</fullName>
    </recommendedName>
</protein>
<feature type="region of interest" description="Disordered" evidence="4">
    <location>
        <begin position="1"/>
        <end position="90"/>
    </location>
</feature>
<keyword evidence="2 5" id="KW-1133">Transmembrane helix</keyword>
<feature type="compositionally biased region" description="Pro residues" evidence="4">
    <location>
        <begin position="53"/>
        <end position="65"/>
    </location>
</feature>
<dbReference type="EMBL" id="MLKD01000009">
    <property type="protein sequence ID" value="OQE23226.1"/>
    <property type="molecule type" value="Genomic_DNA"/>
</dbReference>
<name>A0A1V6TAP6_9EURO</name>
<feature type="compositionally biased region" description="Pro residues" evidence="4">
    <location>
        <begin position="135"/>
        <end position="145"/>
    </location>
</feature>
<sequence length="290" mass="30602">MSTPEESPAQRASRLRRERREAKIKEGGSARLDKITSLSGRTPQSLREEGSPSPQPAISPSPSPAPRDQFSPSPQPNISSDDALQAQQEAFRAMLRQSAPEQGPALPGQGMQGEDMEDPTMKLLSSLLGNMPGDPNAPPGAPGPMPAGQQQAGPNLGAMASALGVPPFLASMLGAATQQPSEEDKKSTRIWKGLHLLFAIGVAVYLLFVIGTSVATFGSPPPKPATVQNPFLIFVTGEVILTSGRALIGGKQGGFGLVIQLFKDVMRDGSLVLFALGLGAWYTREWQTIA</sequence>
<gene>
    <name evidence="6" type="ORF">PENSTE_c009G05334</name>
</gene>
<dbReference type="InterPro" id="IPR028143">
    <property type="entry name" value="Get2/sif1"/>
</dbReference>
<feature type="compositionally biased region" description="Polar residues" evidence="4">
    <location>
        <begin position="36"/>
        <end position="45"/>
    </location>
</feature>
<dbReference type="OrthoDB" id="5393181at2759"/>
<evidence type="ECO:0000256" key="3">
    <source>
        <dbReference type="ARBA" id="ARBA00023136"/>
    </source>
</evidence>
<evidence type="ECO:0000256" key="1">
    <source>
        <dbReference type="ARBA" id="ARBA00022692"/>
    </source>
</evidence>
<accession>A0A1V6TAP6</accession>
<dbReference type="Pfam" id="PF08690">
    <property type="entry name" value="GET2"/>
    <property type="match status" value="1"/>
</dbReference>
<keyword evidence="7" id="KW-1185">Reference proteome</keyword>
<dbReference type="PANTHER" id="PTHR28263">
    <property type="entry name" value="GOLGI TO ER TRAFFIC PROTEIN 2"/>
    <property type="match status" value="1"/>
</dbReference>
<dbReference type="GO" id="GO:0006890">
    <property type="term" value="P:retrograde vesicle-mediated transport, Golgi to endoplasmic reticulum"/>
    <property type="evidence" value="ECO:0007669"/>
    <property type="project" value="TreeGrafter"/>
</dbReference>